<organism evidence="2 3">
    <name type="scientific">Collybiopsis confluens</name>
    <dbReference type="NCBI Taxonomy" id="2823264"/>
    <lineage>
        <taxon>Eukaryota</taxon>
        <taxon>Fungi</taxon>
        <taxon>Dikarya</taxon>
        <taxon>Basidiomycota</taxon>
        <taxon>Agaricomycotina</taxon>
        <taxon>Agaricomycetes</taxon>
        <taxon>Agaricomycetidae</taxon>
        <taxon>Agaricales</taxon>
        <taxon>Marasmiineae</taxon>
        <taxon>Omphalotaceae</taxon>
        <taxon>Collybiopsis</taxon>
    </lineage>
</organism>
<gene>
    <name evidence="2" type="ORF">D9757_007097</name>
</gene>
<comment type="caution">
    <text evidence="2">The sequence shown here is derived from an EMBL/GenBank/DDBJ whole genome shotgun (WGS) entry which is preliminary data.</text>
</comment>
<protein>
    <submittedName>
        <fullName evidence="2">Uncharacterized protein</fullName>
    </submittedName>
</protein>
<feature type="region of interest" description="Disordered" evidence="1">
    <location>
        <begin position="109"/>
        <end position="132"/>
    </location>
</feature>
<feature type="compositionally biased region" description="Low complexity" evidence="1">
    <location>
        <begin position="61"/>
        <end position="90"/>
    </location>
</feature>
<evidence type="ECO:0000256" key="1">
    <source>
        <dbReference type="SAM" id="MobiDB-lite"/>
    </source>
</evidence>
<evidence type="ECO:0000313" key="3">
    <source>
        <dbReference type="Proteomes" id="UP000518752"/>
    </source>
</evidence>
<feature type="compositionally biased region" description="Basic and acidic residues" evidence="1">
    <location>
        <begin position="117"/>
        <end position="126"/>
    </location>
</feature>
<feature type="region of interest" description="Disordered" evidence="1">
    <location>
        <begin position="1"/>
        <end position="90"/>
    </location>
</feature>
<feature type="compositionally biased region" description="Polar residues" evidence="1">
    <location>
        <begin position="31"/>
        <end position="45"/>
    </location>
</feature>
<proteinExistence type="predicted"/>
<dbReference type="Proteomes" id="UP000518752">
    <property type="component" value="Unassembled WGS sequence"/>
</dbReference>
<reference evidence="2 3" key="1">
    <citation type="journal article" date="2020" name="ISME J.">
        <title>Uncovering the hidden diversity of litter-decomposition mechanisms in mushroom-forming fungi.</title>
        <authorList>
            <person name="Floudas D."/>
            <person name="Bentzer J."/>
            <person name="Ahren D."/>
            <person name="Johansson T."/>
            <person name="Persson P."/>
            <person name="Tunlid A."/>
        </authorList>
    </citation>
    <scope>NUCLEOTIDE SEQUENCE [LARGE SCALE GENOMIC DNA]</scope>
    <source>
        <strain evidence="2 3">CBS 406.79</strain>
    </source>
</reference>
<feature type="region of interest" description="Disordered" evidence="1">
    <location>
        <begin position="234"/>
        <end position="253"/>
    </location>
</feature>
<name>A0A8H5M4M0_9AGAR</name>
<dbReference type="EMBL" id="JAACJN010000062">
    <property type="protein sequence ID" value="KAF5380723.1"/>
    <property type="molecule type" value="Genomic_DNA"/>
</dbReference>
<dbReference type="OrthoDB" id="3268127at2759"/>
<keyword evidence="3" id="KW-1185">Reference proteome</keyword>
<accession>A0A8H5M4M0</accession>
<evidence type="ECO:0000313" key="2">
    <source>
        <dbReference type="EMBL" id="KAF5380723.1"/>
    </source>
</evidence>
<sequence>MDLLLSSSPVRYIPSTPISNRRKSYNDHAPLNSSPLTQGSGSPFSSPVAEAQARRQSQYKSRAPSRSSRPRNSPSRTTANSSALASNSQQAILKDRLKSRCVERAQKARRQAYVSKRRSDPSHIFDDAMDDDEGDDAIESELFARVVRHQAREERQEYRRSYYADMGTSFDPDLEDITAWEDELQTVMEEHSQVLTPEDIEQAELEAYAKECERQAALADFEGIPIEELFEMDSELEEQEGSNGRGDVDMGMH</sequence>
<dbReference type="AlphaFoldDB" id="A0A8H5M4M0"/>